<keyword evidence="2" id="KW-1185">Reference proteome</keyword>
<evidence type="ECO:0000313" key="1">
    <source>
        <dbReference type="EMBL" id="KAJ8624991.1"/>
    </source>
</evidence>
<dbReference type="Proteomes" id="UP001234297">
    <property type="component" value="Chromosome 11"/>
</dbReference>
<comment type="caution">
    <text evidence="1">The sequence shown here is derived from an EMBL/GenBank/DDBJ whole genome shotgun (WGS) entry which is preliminary data.</text>
</comment>
<gene>
    <name evidence="1" type="ORF">MRB53_033521</name>
</gene>
<dbReference type="EMBL" id="CM056819">
    <property type="protein sequence ID" value="KAJ8624991.1"/>
    <property type="molecule type" value="Genomic_DNA"/>
</dbReference>
<reference evidence="1 2" key="1">
    <citation type="journal article" date="2022" name="Hortic Res">
        <title>A haplotype resolved chromosomal level avocado genome allows analysis of novel avocado genes.</title>
        <authorList>
            <person name="Nath O."/>
            <person name="Fletcher S.J."/>
            <person name="Hayward A."/>
            <person name="Shaw L.M."/>
            <person name="Masouleh A.K."/>
            <person name="Furtado A."/>
            <person name="Henry R.J."/>
            <person name="Mitter N."/>
        </authorList>
    </citation>
    <scope>NUCLEOTIDE SEQUENCE [LARGE SCALE GENOMIC DNA]</scope>
    <source>
        <strain evidence="2">cv. Hass</strain>
    </source>
</reference>
<organism evidence="1 2">
    <name type="scientific">Persea americana</name>
    <name type="common">Avocado</name>
    <dbReference type="NCBI Taxonomy" id="3435"/>
    <lineage>
        <taxon>Eukaryota</taxon>
        <taxon>Viridiplantae</taxon>
        <taxon>Streptophyta</taxon>
        <taxon>Embryophyta</taxon>
        <taxon>Tracheophyta</taxon>
        <taxon>Spermatophyta</taxon>
        <taxon>Magnoliopsida</taxon>
        <taxon>Magnoliidae</taxon>
        <taxon>Laurales</taxon>
        <taxon>Lauraceae</taxon>
        <taxon>Persea</taxon>
    </lineage>
</organism>
<proteinExistence type="predicted"/>
<evidence type="ECO:0000313" key="2">
    <source>
        <dbReference type="Proteomes" id="UP001234297"/>
    </source>
</evidence>
<protein>
    <submittedName>
        <fullName evidence="1">Uncharacterized protein</fullName>
    </submittedName>
</protein>
<name>A0ACC2KV01_PERAE</name>
<sequence>MASSGKHHAVFIPYPAQGHINPMLKLAKLLHFRGFHITFVNTEYNHERLVRSRGPDSVRGLDDFRFETIPDGLPPSEHDGTQDIAALCLSTRAKCLVPFRDLILKLKNSKGVPPVTCIIADGVMSFTLKVADELGVLELVFWTMSACGFMGYLQFDQLIKRCCTPLKDESYLTNGYLDSPIDWIPGMRNIRLRDLPSFVRTTNPHDIMLNFDNEEAQNAHKAWGVILNTYDELEYDVVEALKQMFSHLYTIGSLSTLTSQIPDKRLKSIESNLWKEDNDCLEWLNQKETMSVLYVNFGSITVVTAQQLREFAWGLANTNHPFLWVIRPDLVRGDSAVLPEEFLQETQGRSLLASWCPQEQVLSHPSVGGFLTHSGWNSTLESICSGVPMICWPFFAEQHTNCRYACEEWGIGMEIDSNVRREEVELLVRELMEGEKGREMREAAKRWKESGETATKEGGASFVNLNRLVNDVLHAVNCQPTN</sequence>
<accession>A0ACC2KV01</accession>